<dbReference type="SUPFAM" id="SSF56112">
    <property type="entry name" value="Protein kinase-like (PK-like)"/>
    <property type="match status" value="1"/>
</dbReference>
<dbReference type="PANTHER" id="PTHR24346">
    <property type="entry name" value="MAP/MICROTUBULE AFFINITY-REGULATING KINASE"/>
    <property type="match status" value="1"/>
</dbReference>
<dbReference type="InterPro" id="IPR000719">
    <property type="entry name" value="Prot_kinase_dom"/>
</dbReference>
<feature type="compositionally biased region" description="Basic and acidic residues" evidence="7">
    <location>
        <begin position="456"/>
        <end position="468"/>
    </location>
</feature>
<organism evidence="9 10">
    <name type="scientific">Trypanosoma equiperdum</name>
    <dbReference type="NCBI Taxonomy" id="5694"/>
    <lineage>
        <taxon>Eukaryota</taxon>
        <taxon>Discoba</taxon>
        <taxon>Euglenozoa</taxon>
        <taxon>Kinetoplastea</taxon>
        <taxon>Metakinetoplastina</taxon>
        <taxon>Trypanosomatida</taxon>
        <taxon>Trypanosomatidae</taxon>
        <taxon>Trypanosoma</taxon>
    </lineage>
</organism>
<evidence type="ECO:0000256" key="1">
    <source>
        <dbReference type="ARBA" id="ARBA00022527"/>
    </source>
</evidence>
<dbReference type="InterPro" id="IPR028375">
    <property type="entry name" value="KA1/Ssp2_C"/>
</dbReference>
<feature type="domain" description="Protein kinase" evidence="8">
    <location>
        <begin position="11"/>
        <end position="263"/>
    </location>
</feature>
<dbReference type="SUPFAM" id="SSF103243">
    <property type="entry name" value="KA1-like"/>
    <property type="match status" value="1"/>
</dbReference>
<dbReference type="Gene3D" id="1.10.510.10">
    <property type="entry name" value="Transferase(Phosphotransferase) domain 1"/>
    <property type="match status" value="1"/>
</dbReference>
<dbReference type="GO" id="GO:0005524">
    <property type="term" value="F:ATP binding"/>
    <property type="evidence" value="ECO:0007669"/>
    <property type="project" value="UniProtKB-UniRule"/>
</dbReference>
<evidence type="ECO:0000259" key="8">
    <source>
        <dbReference type="PROSITE" id="PS50011"/>
    </source>
</evidence>
<dbReference type="FunFam" id="3.30.200.20:FF:000003">
    <property type="entry name" value="Non-specific serine/threonine protein kinase"/>
    <property type="match status" value="1"/>
</dbReference>
<dbReference type="RefSeq" id="XP_067078602.1">
    <property type="nucleotide sequence ID" value="XM_067222501.1"/>
</dbReference>
<dbReference type="EMBL" id="CZPT02000709">
    <property type="protein sequence ID" value="SCU67260.1"/>
    <property type="molecule type" value="Genomic_DNA"/>
</dbReference>
<keyword evidence="2 9" id="KW-0808">Transferase</keyword>
<dbReference type="SMR" id="A0A1G4I5U5"/>
<dbReference type="Pfam" id="PF00069">
    <property type="entry name" value="Pkinase"/>
    <property type="match status" value="1"/>
</dbReference>
<dbReference type="InterPro" id="IPR008271">
    <property type="entry name" value="Ser/Thr_kinase_AS"/>
</dbReference>
<reference evidence="9" key="1">
    <citation type="submission" date="2016-09" db="EMBL/GenBank/DDBJ databases">
        <authorList>
            <person name="Hebert L."/>
            <person name="Moumen B."/>
        </authorList>
    </citation>
    <scope>NUCLEOTIDE SEQUENCE [LARGE SCALE GENOMIC DNA]</scope>
    <source>
        <strain evidence="9">OVI</strain>
    </source>
</reference>
<sequence>MPEGEQAIGNYVIGKTIGKGSFGKVKEATHIPTGHTVAVKMINRDRLEHAKMDEKVAREIKILQLFSHPNICRLYEVIYTTTEIFLIMEYVECGELFQHIVNQGKLRENEARYIFQQIICAVNYCHNFLVAHRDLKPENILLGPGLQVKLIDFGLSNIAKDGEFLQTSCGSPNYAAPEVIDGRYYVGSNTDIWSCGVILYALLCGSLPFDESDTPSLFRKIKSGSYKIPAHVSSGARDLIEKILVVDPVHRLTIPQIYNHQWFVTNLPARLWPADPRRVDEQKRISTTAAAATAKYLNRSDREVRAAIREGRGEAFVAYSIIFDAEQRKILRNGADEILNKETTEMGCTTYGTELTHVPRATERELHLGLLLTQSPVMESLLGNGDVSSNKHAYNGSNFVPASMRETHHGAATAAATPPNPGGVFFIGKRADSYAETSGTLDSSYREDCGSTNPIDEARPGCSRDSKSRLSSGNTERQRVGSVAKSDVIYTREEREFIVKNNVGWRIGLMADLTSSGVMRVVYEVLKRYAMEWKSPTSFELLVRPTAVTFERIYNPLRETSSWDSAEDEGLQHTQQKRADRVLQVVILIHLFRIRESHDDGYILDFSVLKGSVIALDIVRCLFCTLVQKLA</sequence>
<evidence type="ECO:0000256" key="3">
    <source>
        <dbReference type="ARBA" id="ARBA00022741"/>
    </source>
</evidence>
<name>A0A1G4I5U5_TRYEQ</name>
<dbReference type="GO" id="GO:0005737">
    <property type="term" value="C:cytoplasm"/>
    <property type="evidence" value="ECO:0007669"/>
    <property type="project" value="TreeGrafter"/>
</dbReference>
<dbReference type="AlphaFoldDB" id="A0A1G4I5U5"/>
<dbReference type="CDD" id="cd14079">
    <property type="entry name" value="STKc_AMPK_alpha"/>
    <property type="match status" value="1"/>
</dbReference>
<proteinExistence type="predicted"/>
<keyword evidence="1" id="KW-0723">Serine/threonine-protein kinase</keyword>
<dbReference type="VEuPathDB" id="TriTrypDB:TEOVI_000869600"/>
<dbReference type="InterPro" id="IPR017441">
    <property type="entry name" value="Protein_kinase_ATP_BS"/>
</dbReference>
<accession>A0A1G4I5U5</accession>
<keyword evidence="10" id="KW-1185">Reference proteome</keyword>
<gene>
    <name evidence="9" type="ORF">TEOVI_000869600</name>
</gene>
<dbReference type="GO" id="GO:0035556">
    <property type="term" value="P:intracellular signal transduction"/>
    <property type="evidence" value="ECO:0007669"/>
    <property type="project" value="TreeGrafter"/>
</dbReference>
<keyword evidence="5 6" id="KW-0067">ATP-binding</keyword>
<dbReference type="InterPro" id="IPR011009">
    <property type="entry name" value="Kinase-like_dom_sf"/>
</dbReference>
<feature type="binding site" evidence="6">
    <location>
        <position position="40"/>
    </location>
    <ligand>
        <name>ATP</name>
        <dbReference type="ChEBI" id="CHEBI:30616"/>
    </ligand>
</feature>
<dbReference type="GO" id="GO:0004674">
    <property type="term" value="F:protein serine/threonine kinase activity"/>
    <property type="evidence" value="ECO:0007669"/>
    <property type="project" value="UniProtKB-KW"/>
</dbReference>
<evidence type="ECO:0000256" key="6">
    <source>
        <dbReference type="PROSITE-ProRule" id="PRU10141"/>
    </source>
</evidence>
<evidence type="ECO:0000256" key="5">
    <source>
        <dbReference type="ARBA" id="ARBA00022840"/>
    </source>
</evidence>
<dbReference type="PROSITE" id="PS50011">
    <property type="entry name" value="PROTEIN_KINASE_DOM"/>
    <property type="match status" value="1"/>
</dbReference>
<keyword evidence="4 9" id="KW-0418">Kinase</keyword>
<keyword evidence="3 6" id="KW-0547">Nucleotide-binding</keyword>
<evidence type="ECO:0000256" key="2">
    <source>
        <dbReference type="ARBA" id="ARBA00022679"/>
    </source>
</evidence>
<dbReference type="PROSITE" id="PS00107">
    <property type="entry name" value="PROTEIN_KINASE_ATP"/>
    <property type="match status" value="1"/>
</dbReference>
<comment type="caution">
    <text evidence="9">The sequence shown here is derived from an EMBL/GenBank/DDBJ whole genome shotgun (WGS) entry which is preliminary data.</text>
</comment>
<protein>
    <submittedName>
        <fullName evidence="9">5'-AMP-activated protein kinase catalytic subunit alpha, putative</fullName>
        <ecNumber evidence="9">2.7.1.-</ecNumber>
    </submittedName>
</protein>
<dbReference type="PROSITE" id="PS00108">
    <property type="entry name" value="PROTEIN_KINASE_ST"/>
    <property type="match status" value="1"/>
</dbReference>
<feature type="region of interest" description="Disordered" evidence="7">
    <location>
        <begin position="438"/>
        <end position="478"/>
    </location>
</feature>
<evidence type="ECO:0000256" key="4">
    <source>
        <dbReference type="ARBA" id="ARBA00022777"/>
    </source>
</evidence>
<dbReference type="PANTHER" id="PTHR24346:SF82">
    <property type="entry name" value="KP78A-RELATED"/>
    <property type="match status" value="1"/>
</dbReference>
<dbReference type="FunFam" id="1.10.510.10:FF:000929">
    <property type="entry name" value="Non-specific serine/threonine protein kinase"/>
    <property type="match status" value="1"/>
</dbReference>
<evidence type="ECO:0000256" key="7">
    <source>
        <dbReference type="SAM" id="MobiDB-lite"/>
    </source>
</evidence>
<dbReference type="SMART" id="SM00220">
    <property type="entry name" value="S_TKc"/>
    <property type="match status" value="1"/>
</dbReference>
<dbReference type="Proteomes" id="UP000195570">
    <property type="component" value="Unassembled WGS sequence"/>
</dbReference>
<dbReference type="Gene3D" id="3.30.310.80">
    <property type="entry name" value="Kinase associated domain 1, KA1"/>
    <property type="match status" value="1"/>
</dbReference>
<evidence type="ECO:0000313" key="9">
    <source>
        <dbReference type="EMBL" id="SCU67260.1"/>
    </source>
</evidence>
<dbReference type="EC" id="2.7.1.-" evidence="9"/>
<evidence type="ECO:0000313" key="10">
    <source>
        <dbReference type="Proteomes" id="UP000195570"/>
    </source>
</evidence>
<dbReference type="GeneID" id="92382630"/>